<dbReference type="EMBL" id="LBWR01000001">
    <property type="protein sequence ID" value="KKR12632.1"/>
    <property type="molecule type" value="Genomic_DNA"/>
</dbReference>
<dbReference type="STRING" id="1619013.UT41_C0001G0176"/>
<sequence length="164" mass="19150">MSTNDEDTQARRDLEREVLTNRMLALAEHRGSTPRVMELGEYLRKSLATYPERFAVALRIYEWRSKGDTWDKCEPDVRGYLEFLGIHVRDGFTWHDASLERMTRYAQACDIKSLTEEIEDFLLVGILEDDRGRILNKLENIFIAVRDKSAVNQLQSLLEKIQRG</sequence>
<gene>
    <name evidence="1" type="ORF">UT41_C0001G0176</name>
</gene>
<proteinExistence type="predicted"/>
<reference evidence="1 2" key="1">
    <citation type="journal article" date="2015" name="Nature">
        <title>rRNA introns, odd ribosomes, and small enigmatic genomes across a large radiation of phyla.</title>
        <authorList>
            <person name="Brown C.T."/>
            <person name="Hug L.A."/>
            <person name="Thomas B.C."/>
            <person name="Sharon I."/>
            <person name="Castelle C.J."/>
            <person name="Singh A."/>
            <person name="Wilkins M.J."/>
            <person name="Williams K.H."/>
            <person name="Banfield J.F."/>
        </authorList>
    </citation>
    <scope>NUCLEOTIDE SEQUENCE [LARGE SCALE GENOMIC DNA]</scope>
</reference>
<dbReference type="AlphaFoldDB" id="A0A0G0RG73"/>
<accession>A0A0G0RG73</accession>
<comment type="caution">
    <text evidence="1">The sequence shown here is derived from an EMBL/GenBank/DDBJ whole genome shotgun (WGS) entry which is preliminary data.</text>
</comment>
<dbReference type="Proteomes" id="UP000034665">
    <property type="component" value="Unassembled WGS sequence"/>
</dbReference>
<name>A0A0G0RG73_9BACT</name>
<evidence type="ECO:0000313" key="1">
    <source>
        <dbReference type="EMBL" id="KKR12632.1"/>
    </source>
</evidence>
<protein>
    <submittedName>
        <fullName evidence="1">Uncharacterized protein</fullName>
    </submittedName>
</protein>
<evidence type="ECO:0000313" key="2">
    <source>
        <dbReference type="Proteomes" id="UP000034665"/>
    </source>
</evidence>
<organism evidence="1 2">
    <name type="scientific">Candidatus Wolfebacteria bacterium GW2011_GWC2_39_22</name>
    <dbReference type="NCBI Taxonomy" id="1619013"/>
    <lineage>
        <taxon>Bacteria</taxon>
        <taxon>Candidatus Wolfeibacteriota</taxon>
    </lineage>
</organism>